<proteinExistence type="predicted"/>
<feature type="region of interest" description="Disordered" evidence="1">
    <location>
        <begin position="1"/>
        <end position="37"/>
    </location>
</feature>
<evidence type="ECO:0000313" key="2">
    <source>
        <dbReference type="EMBL" id="PNX79167.1"/>
    </source>
</evidence>
<dbReference type="AlphaFoldDB" id="A0A2K3LKV6"/>
<comment type="caution">
    <text evidence="2">The sequence shown here is derived from an EMBL/GenBank/DDBJ whole genome shotgun (WGS) entry which is preliminary data.</text>
</comment>
<feature type="compositionally biased region" description="Polar residues" evidence="1">
    <location>
        <begin position="1"/>
        <end position="21"/>
    </location>
</feature>
<protein>
    <submittedName>
        <fullName evidence="2">Uncharacterized protein</fullName>
    </submittedName>
</protein>
<evidence type="ECO:0000313" key="3">
    <source>
        <dbReference type="Proteomes" id="UP000236291"/>
    </source>
</evidence>
<name>A0A2K3LKV6_TRIPR</name>
<gene>
    <name evidence="2" type="ORF">L195_g035151</name>
</gene>
<dbReference type="Proteomes" id="UP000236291">
    <property type="component" value="Unassembled WGS sequence"/>
</dbReference>
<organism evidence="2 3">
    <name type="scientific">Trifolium pratense</name>
    <name type="common">Red clover</name>
    <dbReference type="NCBI Taxonomy" id="57577"/>
    <lineage>
        <taxon>Eukaryota</taxon>
        <taxon>Viridiplantae</taxon>
        <taxon>Streptophyta</taxon>
        <taxon>Embryophyta</taxon>
        <taxon>Tracheophyta</taxon>
        <taxon>Spermatophyta</taxon>
        <taxon>Magnoliopsida</taxon>
        <taxon>eudicotyledons</taxon>
        <taxon>Gunneridae</taxon>
        <taxon>Pentapetalae</taxon>
        <taxon>rosids</taxon>
        <taxon>fabids</taxon>
        <taxon>Fabales</taxon>
        <taxon>Fabaceae</taxon>
        <taxon>Papilionoideae</taxon>
        <taxon>50 kb inversion clade</taxon>
        <taxon>NPAAA clade</taxon>
        <taxon>Hologalegina</taxon>
        <taxon>IRL clade</taxon>
        <taxon>Trifolieae</taxon>
        <taxon>Trifolium</taxon>
    </lineage>
</organism>
<feature type="compositionally biased region" description="Pro residues" evidence="1">
    <location>
        <begin position="22"/>
        <end position="34"/>
    </location>
</feature>
<sequence length="60" mass="6393">MNSPIISPSPLSFHCLSTTTTAPPPNQHHSPPLPSLSVPHAFRSPSVAVTAAHVFPLRRC</sequence>
<evidence type="ECO:0000256" key="1">
    <source>
        <dbReference type="SAM" id="MobiDB-lite"/>
    </source>
</evidence>
<accession>A0A2K3LKV6</accession>
<reference evidence="2 3" key="1">
    <citation type="journal article" date="2014" name="Am. J. Bot.">
        <title>Genome assembly and annotation for red clover (Trifolium pratense; Fabaceae).</title>
        <authorList>
            <person name="Istvanek J."/>
            <person name="Jaros M."/>
            <person name="Krenek A."/>
            <person name="Repkova J."/>
        </authorList>
    </citation>
    <scope>NUCLEOTIDE SEQUENCE [LARGE SCALE GENOMIC DNA]</scope>
    <source>
        <strain evidence="3">cv. Tatra</strain>
        <tissue evidence="2">Young leaves</tissue>
    </source>
</reference>
<reference evidence="2 3" key="2">
    <citation type="journal article" date="2017" name="Front. Plant Sci.">
        <title>Gene Classification and Mining of Molecular Markers Useful in Red Clover (Trifolium pratense) Breeding.</title>
        <authorList>
            <person name="Istvanek J."/>
            <person name="Dluhosova J."/>
            <person name="Dluhos P."/>
            <person name="Patkova L."/>
            <person name="Nedelnik J."/>
            <person name="Repkova J."/>
        </authorList>
    </citation>
    <scope>NUCLEOTIDE SEQUENCE [LARGE SCALE GENOMIC DNA]</scope>
    <source>
        <strain evidence="3">cv. Tatra</strain>
        <tissue evidence="2">Young leaves</tissue>
    </source>
</reference>
<dbReference type="EMBL" id="ASHM01035422">
    <property type="protein sequence ID" value="PNX79167.1"/>
    <property type="molecule type" value="Genomic_DNA"/>
</dbReference>